<dbReference type="SMART" id="SM00646">
    <property type="entry name" value="Ami_3"/>
    <property type="match status" value="1"/>
</dbReference>
<dbReference type="SUPFAM" id="SSF53187">
    <property type="entry name" value="Zn-dependent exopeptidases"/>
    <property type="match status" value="1"/>
</dbReference>
<dbReference type="Gene3D" id="3.30.457.10">
    <property type="entry name" value="Copper amine oxidase-like, N-terminal domain"/>
    <property type="match status" value="1"/>
</dbReference>
<dbReference type="InterPro" id="IPR050695">
    <property type="entry name" value="N-acetylmuramoyl_amidase_3"/>
</dbReference>
<dbReference type="Pfam" id="PF07833">
    <property type="entry name" value="Cu_amine_oxidN1"/>
    <property type="match status" value="1"/>
</dbReference>
<dbReference type="EC" id="3.5.1.28" evidence="2"/>
<sequence>MNFNRCYQKKLIVIFLLVLILAPGNKKIFAASLPYSPKNMPSYSLNRTTYVPLLLVCDNYAISWEWDPIGKVVILKKNGLEARLKVGSYRAYANGKITNLEKPPLFHNGVVVVPISFTEKTIDKIFKEQSLSTPFARFEPISAKEKRYVVSTVVIDPGHGGRDPGAIGRSGLREKDVVLEIAKELKRQLEQYGINAILTRDNDAFIPLGRRAIVANNLKATFFISVHANSSRSKNAKGFEVYCLSDATDDSTRALAAAENASLKYEEESFDDSHTKNLDAIVCDIEFTENRKESKELASSICNSVLDKLAVRKRGVKGAGFYVLKGARMPAVLIEIGFVSNKEEASSLSSTYYKKKLTEALVDGILNYKREYEKTNGFTE</sequence>
<dbReference type="AlphaFoldDB" id="A0A2J0KSQ5"/>
<reference evidence="5 6" key="1">
    <citation type="submission" date="2017-09" db="EMBL/GenBank/DDBJ databases">
        <title>Depth-based differentiation of microbial function through sediment-hosted aquifers and enrichment of novel symbionts in the deep terrestrial subsurface.</title>
        <authorList>
            <person name="Probst A.J."/>
            <person name="Ladd B."/>
            <person name="Jarett J.K."/>
            <person name="Geller-Mcgrath D.E."/>
            <person name="Sieber C.M."/>
            <person name="Emerson J.B."/>
            <person name="Anantharaman K."/>
            <person name="Thomas B.C."/>
            <person name="Malmstrom R."/>
            <person name="Stieglmeier M."/>
            <person name="Klingl A."/>
            <person name="Woyke T."/>
            <person name="Ryan C.M."/>
            <person name="Banfield J.F."/>
        </authorList>
    </citation>
    <scope>NUCLEOTIDE SEQUENCE [LARGE SCALE GENOMIC DNA]</scope>
    <source>
        <strain evidence="5">CG07_land_8_20_14_0_80_42_15</strain>
    </source>
</reference>
<dbReference type="GO" id="GO:0009253">
    <property type="term" value="P:peptidoglycan catabolic process"/>
    <property type="evidence" value="ECO:0007669"/>
    <property type="project" value="InterPro"/>
</dbReference>
<dbReference type="Proteomes" id="UP000230052">
    <property type="component" value="Unassembled WGS sequence"/>
</dbReference>
<feature type="domain" description="MurNAc-LAA" evidence="4">
    <location>
        <begin position="212"/>
        <end position="366"/>
    </location>
</feature>
<protein>
    <recommendedName>
        <fullName evidence="2">N-acetylmuramoyl-L-alanine amidase</fullName>
        <ecNumber evidence="2">3.5.1.28</ecNumber>
    </recommendedName>
</protein>
<evidence type="ECO:0000256" key="2">
    <source>
        <dbReference type="ARBA" id="ARBA00011901"/>
    </source>
</evidence>
<name>A0A2J0KSQ5_9BACT</name>
<comment type="catalytic activity">
    <reaction evidence="1">
        <text>Hydrolyzes the link between N-acetylmuramoyl residues and L-amino acid residues in certain cell-wall glycopeptides.</text>
        <dbReference type="EC" id="3.5.1.28"/>
    </reaction>
</comment>
<dbReference type="InterPro" id="IPR036582">
    <property type="entry name" value="Mao_N_sf"/>
</dbReference>
<evidence type="ECO:0000256" key="3">
    <source>
        <dbReference type="ARBA" id="ARBA00022801"/>
    </source>
</evidence>
<dbReference type="InterPro" id="IPR012854">
    <property type="entry name" value="Cu_amine_oxidase-like_N"/>
</dbReference>
<dbReference type="CDD" id="cd02696">
    <property type="entry name" value="MurNAc-LAA"/>
    <property type="match status" value="1"/>
</dbReference>
<evidence type="ECO:0000313" key="6">
    <source>
        <dbReference type="Proteomes" id="UP000230052"/>
    </source>
</evidence>
<dbReference type="PANTHER" id="PTHR30404:SF0">
    <property type="entry name" value="N-ACETYLMURAMOYL-L-ALANINE AMIDASE AMIC"/>
    <property type="match status" value="1"/>
</dbReference>
<dbReference type="FunFam" id="3.40.630.40:FF:000005">
    <property type="entry name" value="N-acetylmuramoyl-L-alanine amidase (AmiA)"/>
    <property type="match status" value="1"/>
</dbReference>
<dbReference type="GO" id="GO:0008745">
    <property type="term" value="F:N-acetylmuramoyl-L-alanine amidase activity"/>
    <property type="evidence" value="ECO:0007669"/>
    <property type="project" value="UniProtKB-EC"/>
</dbReference>
<accession>A0A2J0KSQ5</accession>
<dbReference type="Gene3D" id="3.40.630.40">
    <property type="entry name" value="Zn-dependent exopeptidases"/>
    <property type="match status" value="1"/>
</dbReference>
<evidence type="ECO:0000313" key="5">
    <source>
        <dbReference type="EMBL" id="PIU40819.1"/>
    </source>
</evidence>
<evidence type="ECO:0000256" key="1">
    <source>
        <dbReference type="ARBA" id="ARBA00001561"/>
    </source>
</evidence>
<gene>
    <name evidence="5" type="ORF">COS99_08530</name>
</gene>
<comment type="caution">
    <text evidence="5">The sequence shown here is derived from an EMBL/GenBank/DDBJ whole genome shotgun (WGS) entry which is preliminary data.</text>
</comment>
<dbReference type="InterPro" id="IPR002508">
    <property type="entry name" value="MurNAc-LAA_cat"/>
</dbReference>
<dbReference type="GO" id="GO:0030288">
    <property type="term" value="C:outer membrane-bounded periplasmic space"/>
    <property type="evidence" value="ECO:0007669"/>
    <property type="project" value="TreeGrafter"/>
</dbReference>
<keyword evidence="3" id="KW-0378">Hydrolase</keyword>
<evidence type="ECO:0000259" key="4">
    <source>
        <dbReference type="SMART" id="SM00646"/>
    </source>
</evidence>
<organism evidence="5 6">
    <name type="scientific">Candidatus Aquitaenariimonas noxiae</name>
    <dbReference type="NCBI Taxonomy" id="1974741"/>
    <lineage>
        <taxon>Bacteria</taxon>
        <taxon>Pseudomonadati</taxon>
        <taxon>Candidatus Omnitrophota</taxon>
        <taxon>Candidatus Aquitaenariimonas</taxon>
    </lineage>
</organism>
<dbReference type="SUPFAM" id="SSF55383">
    <property type="entry name" value="Copper amine oxidase, domain N"/>
    <property type="match status" value="1"/>
</dbReference>
<proteinExistence type="predicted"/>
<dbReference type="PANTHER" id="PTHR30404">
    <property type="entry name" value="N-ACETYLMURAMOYL-L-ALANINE AMIDASE"/>
    <property type="match status" value="1"/>
</dbReference>
<dbReference type="EMBL" id="PEWV01000076">
    <property type="protein sequence ID" value="PIU40819.1"/>
    <property type="molecule type" value="Genomic_DNA"/>
</dbReference>
<dbReference type="Pfam" id="PF01520">
    <property type="entry name" value="Amidase_3"/>
    <property type="match status" value="1"/>
</dbReference>